<evidence type="ECO:0000256" key="5">
    <source>
        <dbReference type="ARBA" id="ARBA00022586"/>
    </source>
</evidence>
<dbReference type="RefSeq" id="NP_062446.1">
    <property type="nucleotide sequence ID" value="NC_002501.1"/>
</dbReference>
<evidence type="ECO:0000256" key="12">
    <source>
        <dbReference type="ARBA" id="ARBA00023247"/>
    </source>
</evidence>
<keyword evidence="3" id="KW-0597">Phosphoprotein</keyword>
<keyword evidence="11" id="KW-1035">Host cytoplasm</keyword>
<keyword evidence="10" id="KW-0143">Chaperone</keyword>
<evidence type="ECO:0000256" key="3">
    <source>
        <dbReference type="ARBA" id="ARBA00022553"/>
    </source>
</evidence>
<keyword evidence="8" id="KW-0426">Late protein</keyword>
<evidence type="ECO:0000313" key="16">
    <source>
        <dbReference type="Proteomes" id="UP000009247"/>
    </source>
</evidence>
<evidence type="ECO:0000256" key="6">
    <source>
        <dbReference type="ARBA" id="ARBA00022809"/>
    </source>
</evidence>
<dbReference type="GO" id="GO:0039657">
    <property type="term" value="P:symbiont-mediated suppression of host gene expression"/>
    <property type="evidence" value="ECO:0007669"/>
    <property type="project" value="UniProtKB-KW"/>
</dbReference>
<evidence type="ECO:0000256" key="7">
    <source>
        <dbReference type="ARBA" id="ARBA00022884"/>
    </source>
</evidence>
<dbReference type="GeneID" id="1732704"/>
<reference evidence="15 16" key="1">
    <citation type="journal article" date="2000" name="J. Gen. Virol.">
        <title>DNA sequence of frog adenovirus.</title>
        <authorList>
            <person name="Davison A.J."/>
            <person name="Wright K.M."/>
            <person name="Harrach B."/>
        </authorList>
    </citation>
    <scope>NUCLEOTIDE SEQUENCE [LARGE SCALE GENOMIC DNA]</scope>
    <source>
        <strain evidence="16">ATCC VR-896</strain>
    </source>
</reference>
<dbReference type="Proteomes" id="UP000009247">
    <property type="component" value="Segment"/>
</dbReference>
<evidence type="ECO:0000256" key="11">
    <source>
        <dbReference type="ARBA" id="ARBA00023200"/>
    </source>
</evidence>
<protein>
    <submittedName>
        <fullName evidence="15">100K</fullName>
    </submittedName>
</protein>
<evidence type="ECO:0000256" key="1">
    <source>
        <dbReference type="ARBA" id="ARBA00022448"/>
    </source>
</evidence>
<feature type="compositionally biased region" description="Basic residues" evidence="14">
    <location>
        <begin position="613"/>
        <end position="623"/>
    </location>
</feature>
<dbReference type="Pfam" id="PF02438">
    <property type="entry name" value="Adeno_100"/>
    <property type="match status" value="1"/>
</dbReference>
<accession>Q9IIH2</accession>
<organism evidence="15 16">
    <name type="scientific">Frog adenovirus 1 (strain ATCC VR-896)</name>
    <name type="common">FrAdV-1</name>
    <dbReference type="NCBI Taxonomy" id="114102"/>
    <lineage>
        <taxon>Viruses</taxon>
        <taxon>Varidnaviria</taxon>
        <taxon>Bamfordvirae</taxon>
        <taxon>Preplasmiviricota</taxon>
        <taxon>Polisuviricotina</taxon>
        <taxon>Pharingeaviricetes</taxon>
        <taxon>Rowavirales</taxon>
        <taxon>Adenoviridae</taxon>
        <taxon>Siadenovirus</taxon>
        <taxon>Siadenovirus ranae</taxon>
        <taxon>Frog adenovirus</taxon>
    </lineage>
</organism>
<dbReference type="KEGG" id="vg:1732704"/>
<dbReference type="EMBL" id="AF224336">
    <property type="protein sequence ID" value="AAF86935.1"/>
    <property type="molecule type" value="Genomic_DNA"/>
</dbReference>
<dbReference type="GO" id="GO:0039606">
    <property type="term" value="P:symbiont-mediated suppression of host translation initiation"/>
    <property type="evidence" value="ECO:0007669"/>
    <property type="project" value="UniProtKB-KW"/>
</dbReference>
<dbReference type="GO" id="GO:0039704">
    <property type="term" value="P:viral translational shunt"/>
    <property type="evidence" value="ECO:0007669"/>
    <property type="project" value="InterPro"/>
</dbReference>
<proteinExistence type="predicted"/>
<keyword evidence="1" id="KW-0813">Transport</keyword>
<feature type="region of interest" description="Disordered" evidence="14">
    <location>
        <begin position="602"/>
        <end position="631"/>
    </location>
</feature>
<evidence type="ECO:0000256" key="10">
    <source>
        <dbReference type="ARBA" id="ARBA00023186"/>
    </source>
</evidence>
<keyword evidence="4" id="KW-0945">Host-virus interaction</keyword>
<dbReference type="InterPro" id="IPR003381">
    <property type="entry name" value="L4"/>
</dbReference>
<keyword evidence="9" id="KW-1190">Host gene expression shutoff by virus</keyword>
<evidence type="ECO:0000256" key="8">
    <source>
        <dbReference type="ARBA" id="ARBA00022921"/>
    </source>
</evidence>
<evidence type="ECO:0000256" key="2">
    <source>
        <dbReference type="ARBA" id="ARBA00022481"/>
    </source>
</evidence>
<dbReference type="GO" id="GO:0003723">
    <property type="term" value="F:RNA binding"/>
    <property type="evidence" value="ECO:0007669"/>
    <property type="project" value="UniProtKB-KW"/>
</dbReference>
<evidence type="ECO:0000256" key="14">
    <source>
        <dbReference type="SAM" id="MobiDB-lite"/>
    </source>
</evidence>
<keyword evidence="13" id="KW-1075">Inhibition of eukaryotic host translation factors by virus</keyword>
<keyword evidence="2" id="KW-0488">Methylation</keyword>
<keyword evidence="6" id="KW-1193">Eukaryotic host translation shutoff by virus</keyword>
<evidence type="ECO:0000313" key="15">
    <source>
        <dbReference type="EMBL" id="AAF86935.1"/>
    </source>
</evidence>
<name>Q9IIH2_ADEF1</name>
<evidence type="ECO:0000256" key="13">
    <source>
        <dbReference type="ARBA" id="ARBA00023325"/>
    </source>
</evidence>
<dbReference type="OrthoDB" id="2556at10239"/>
<keyword evidence="5" id="KW-1155">Translational shunt</keyword>
<evidence type="ECO:0000256" key="9">
    <source>
        <dbReference type="ARBA" id="ARBA00022995"/>
    </source>
</evidence>
<evidence type="ECO:0000256" key="4">
    <source>
        <dbReference type="ARBA" id="ARBA00022581"/>
    </source>
</evidence>
<keyword evidence="12" id="KW-1262">Eukaryotic host gene expression shutoff by virus</keyword>
<keyword evidence="16" id="KW-1185">Reference proteome</keyword>
<organismHost>
    <name type="scientific">Lithobates pipiens</name>
    <name type="common">Northern leopard frog</name>
    <name type="synonym">Rana pipiens</name>
    <dbReference type="NCBI Taxonomy" id="8404"/>
</organismHost>
<sequence>MAEEQPGDGESSFSIHLNRTVSLLARAITESDSDLKNDNKLIENLSSAFENYIWNPKTQNETERAARMNFFPPFAVPECLAMYHSFFSGCSIPYSCMANRSGTKVAGDFWQIKRFENLPQFDREMFVVSDTLGSEVEPETLQESNIRLVPLIKDTKRLRELKLNCGHVCQFFYPALNLPPKLNNILINELHRPILSEIDPTEDFVFPTETLKAWYMSDNGCHEAEAEQRVQTLRTNLLLAIQHVLVLKLMNKVLRHAPVIKKIQEALHYLFHHGCVAIVKEITQTNLSDFVTYHNNTFKLRNNNPVIHHSLEYAPAEEYIFDTVFCFLIYNWQTLMSVWQQNLTEAAVQNFTTLLNLRKKEVVFLDSADAIAEWLCQLVTDEGVLLEVFQTMYPDFLSQSQLMNYRSFLLTRSNILPGINPAYIMDFVPLTFKESQPRLWAHVYLLRLTSFLVKHGDYLRALFVNEDPGCSLVSQLICSCNLCAPHRMPCINTALMNEVNSLGNFSVVDQKTGETLTLTKAKWANKYLNHFVESEFWPFETVLYMDYPEKFEAEMTAVVLQKPLVVSTLQNIQKQREKFLLNSGKGNYLDPDTGEILNETKSLQRHRFDAKHPSRLPKPKTRGRSSSEKKT</sequence>
<keyword evidence="7" id="KW-0694">RNA-binding</keyword>